<dbReference type="OrthoDB" id="3296127at2"/>
<dbReference type="PANTHER" id="PTHR35848:SF6">
    <property type="entry name" value="CUPIN TYPE-2 DOMAIN-CONTAINING PROTEIN"/>
    <property type="match status" value="1"/>
</dbReference>
<evidence type="ECO:0000259" key="2">
    <source>
        <dbReference type="Pfam" id="PF07883"/>
    </source>
</evidence>
<reference evidence="3 4" key="1">
    <citation type="submission" date="2011-01" db="EMBL/GenBank/DDBJ databases">
        <title>Complete sequence of chromosome of Streptomyces flavogriseus ATCC 33331.</title>
        <authorList>
            <consortium name="US DOE Joint Genome Institute"/>
            <person name="Lucas S."/>
            <person name="Copeland A."/>
            <person name="Lapidus A."/>
            <person name="Cheng J.-F."/>
            <person name="Goodwin L."/>
            <person name="Pitluck S."/>
            <person name="Davenport K."/>
            <person name="Detter J.C."/>
            <person name="Han C."/>
            <person name="Tapia R."/>
            <person name="Land M."/>
            <person name="Hauser L."/>
            <person name="Kyrpides N."/>
            <person name="Ivanova N."/>
            <person name="Ovchinnikova G."/>
            <person name="Pagani I."/>
            <person name="Brumm P."/>
            <person name="Mead D."/>
            <person name="Woyke T."/>
        </authorList>
    </citation>
    <scope>NUCLEOTIDE SEQUENCE [LARGE SCALE GENOMIC DNA]</scope>
    <source>
        <strain evidence="4">ATCC 33331 / IAF-45CD</strain>
    </source>
</reference>
<dbReference type="InterPro" id="IPR013096">
    <property type="entry name" value="Cupin_2"/>
</dbReference>
<dbReference type="PANTHER" id="PTHR35848">
    <property type="entry name" value="OXALATE-BINDING PROTEIN"/>
    <property type="match status" value="1"/>
</dbReference>
<dbReference type="Pfam" id="PF07883">
    <property type="entry name" value="Cupin_2"/>
    <property type="match status" value="1"/>
</dbReference>
<evidence type="ECO:0000256" key="1">
    <source>
        <dbReference type="ARBA" id="ARBA00022723"/>
    </source>
</evidence>
<dbReference type="EMBL" id="CP002475">
    <property type="protein sequence ID" value="ADW07685.1"/>
    <property type="molecule type" value="Genomic_DNA"/>
</dbReference>
<dbReference type="Gene3D" id="2.60.120.10">
    <property type="entry name" value="Jelly Rolls"/>
    <property type="match status" value="1"/>
</dbReference>
<feature type="domain" description="Cupin type-2" evidence="2">
    <location>
        <begin position="37"/>
        <end position="106"/>
    </location>
</feature>
<evidence type="ECO:0000313" key="3">
    <source>
        <dbReference type="EMBL" id="ADW07685.1"/>
    </source>
</evidence>
<dbReference type="SUPFAM" id="SSF51182">
    <property type="entry name" value="RmlC-like cupins"/>
    <property type="match status" value="1"/>
</dbReference>
<dbReference type="KEGG" id="sfa:Sfla_6317"/>
<dbReference type="Proteomes" id="UP000002066">
    <property type="component" value="Chromosome"/>
</dbReference>
<dbReference type="InterPro" id="IPR014710">
    <property type="entry name" value="RmlC-like_jellyroll"/>
</dbReference>
<dbReference type="InterPro" id="IPR051610">
    <property type="entry name" value="GPI/OXD"/>
</dbReference>
<organism evidence="3 4">
    <name type="scientific">Streptomyces pratensis (strain ATCC 33331 / IAF-45CD)</name>
    <dbReference type="NCBI Taxonomy" id="591167"/>
    <lineage>
        <taxon>Bacteria</taxon>
        <taxon>Bacillati</taxon>
        <taxon>Actinomycetota</taxon>
        <taxon>Actinomycetes</taxon>
        <taxon>Kitasatosporales</taxon>
        <taxon>Streptomycetaceae</taxon>
        <taxon>Streptomyces</taxon>
    </lineage>
</organism>
<protein>
    <submittedName>
        <fullName evidence="3">Cupin 2 conserved barrel domain protein</fullName>
    </submittedName>
</protein>
<dbReference type="InterPro" id="IPR011051">
    <property type="entry name" value="RmlC_Cupin_sf"/>
</dbReference>
<gene>
    <name evidence="3" type="ordered locus">Sfla_6317</name>
</gene>
<dbReference type="AlphaFoldDB" id="A0A8D3WS29"/>
<proteinExistence type="predicted"/>
<dbReference type="GO" id="GO:0046872">
    <property type="term" value="F:metal ion binding"/>
    <property type="evidence" value="ECO:0007669"/>
    <property type="project" value="UniProtKB-KW"/>
</dbReference>
<keyword evidence="1" id="KW-0479">Metal-binding</keyword>
<name>A0A8D3WS29_STRFA</name>
<sequence>MHVKTDADDLRIRKNGCDIRELYPWNDVVTPPWNSTLCSIRPTESSTPHGHATDETFIFISGEGYLRVGTEERTITPGDVVYIPHGTDHVVTNTSGSEPLSFVSIYWLQPADEKQDVR</sequence>
<evidence type="ECO:0000313" key="4">
    <source>
        <dbReference type="Proteomes" id="UP000002066"/>
    </source>
</evidence>
<accession>A0A8D3WS29</accession>